<feature type="transmembrane region" description="Helical" evidence="7">
    <location>
        <begin position="56"/>
        <end position="76"/>
    </location>
</feature>
<dbReference type="PANTHER" id="PTHR24221">
    <property type="entry name" value="ATP-BINDING CASSETTE SUB-FAMILY B"/>
    <property type="match status" value="1"/>
</dbReference>
<feature type="transmembrane region" description="Helical" evidence="7">
    <location>
        <begin position="21"/>
        <end position="44"/>
    </location>
</feature>
<dbReference type="SMART" id="SM00382">
    <property type="entry name" value="AAA"/>
    <property type="match status" value="1"/>
</dbReference>
<dbReference type="Proteomes" id="UP000230914">
    <property type="component" value="Unassembled WGS sequence"/>
</dbReference>
<feature type="transmembrane region" description="Helical" evidence="7">
    <location>
        <begin position="237"/>
        <end position="262"/>
    </location>
</feature>
<feature type="transmembrane region" description="Helical" evidence="7">
    <location>
        <begin position="134"/>
        <end position="155"/>
    </location>
</feature>
<accession>A0A2G6K929</accession>
<dbReference type="GO" id="GO:0016887">
    <property type="term" value="F:ATP hydrolysis activity"/>
    <property type="evidence" value="ECO:0007669"/>
    <property type="project" value="InterPro"/>
</dbReference>
<dbReference type="PROSITE" id="PS50893">
    <property type="entry name" value="ABC_TRANSPORTER_2"/>
    <property type="match status" value="1"/>
</dbReference>
<evidence type="ECO:0000256" key="2">
    <source>
        <dbReference type="ARBA" id="ARBA00022692"/>
    </source>
</evidence>
<dbReference type="Pfam" id="PF00005">
    <property type="entry name" value="ABC_tran"/>
    <property type="match status" value="1"/>
</dbReference>
<gene>
    <name evidence="10" type="primary">cydC</name>
    <name evidence="10" type="ORF">CSA55_03815</name>
</gene>
<dbReference type="GO" id="GO:0005886">
    <property type="term" value="C:plasma membrane"/>
    <property type="evidence" value="ECO:0007669"/>
    <property type="project" value="UniProtKB-SubCell"/>
</dbReference>
<dbReference type="InterPro" id="IPR036640">
    <property type="entry name" value="ABC1_TM_sf"/>
</dbReference>
<evidence type="ECO:0000256" key="4">
    <source>
        <dbReference type="ARBA" id="ARBA00022840"/>
    </source>
</evidence>
<reference evidence="10 11" key="1">
    <citation type="submission" date="2017-10" db="EMBL/GenBank/DDBJ databases">
        <title>Novel microbial diversity and functional potential in the marine mammal oral microbiome.</title>
        <authorList>
            <person name="Dudek N.K."/>
            <person name="Sun C.L."/>
            <person name="Burstein D."/>
            <person name="Kantor R.S."/>
            <person name="Aliaga Goltsman D.S."/>
            <person name="Bik E.M."/>
            <person name="Thomas B.C."/>
            <person name="Banfield J.F."/>
            <person name="Relman D.A."/>
        </authorList>
    </citation>
    <scope>NUCLEOTIDE SEQUENCE [LARGE SCALE GENOMIC DNA]</scope>
    <source>
        <strain evidence="10">DOLJORAL78_61_10</strain>
    </source>
</reference>
<feature type="domain" description="ABC transmembrane type-1" evidence="9">
    <location>
        <begin position="25"/>
        <end position="303"/>
    </location>
</feature>
<evidence type="ECO:0000256" key="3">
    <source>
        <dbReference type="ARBA" id="ARBA00022741"/>
    </source>
</evidence>
<organism evidence="10 11">
    <name type="scientific">Ilumatobacter coccineus</name>
    <dbReference type="NCBI Taxonomy" id="467094"/>
    <lineage>
        <taxon>Bacteria</taxon>
        <taxon>Bacillati</taxon>
        <taxon>Actinomycetota</taxon>
        <taxon>Acidimicrobiia</taxon>
        <taxon>Acidimicrobiales</taxon>
        <taxon>Ilumatobacteraceae</taxon>
        <taxon>Ilumatobacter</taxon>
    </lineage>
</organism>
<dbReference type="GO" id="GO:0034040">
    <property type="term" value="F:ATPase-coupled lipid transmembrane transporter activity"/>
    <property type="evidence" value="ECO:0007669"/>
    <property type="project" value="TreeGrafter"/>
</dbReference>
<dbReference type="GO" id="GO:0034775">
    <property type="term" value="P:glutathione transmembrane transport"/>
    <property type="evidence" value="ECO:0007669"/>
    <property type="project" value="InterPro"/>
</dbReference>
<evidence type="ECO:0000256" key="5">
    <source>
        <dbReference type="ARBA" id="ARBA00022989"/>
    </source>
</evidence>
<dbReference type="InterPro" id="IPR011527">
    <property type="entry name" value="ABC1_TM_dom"/>
</dbReference>
<dbReference type="Gene3D" id="3.40.50.300">
    <property type="entry name" value="P-loop containing nucleotide triphosphate hydrolases"/>
    <property type="match status" value="1"/>
</dbReference>
<dbReference type="GO" id="GO:0005524">
    <property type="term" value="F:ATP binding"/>
    <property type="evidence" value="ECO:0007669"/>
    <property type="project" value="UniProtKB-KW"/>
</dbReference>
<name>A0A2G6K929_9ACTN</name>
<feature type="transmembrane region" description="Helical" evidence="7">
    <location>
        <begin position="161"/>
        <end position="178"/>
    </location>
</feature>
<dbReference type="InterPro" id="IPR003593">
    <property type="entry name" value="AAA+_ATPase"/>
</dbReference>
<dbReference type="EMBL" id="PDSL01000052">
    <property type="protein sequence ID" value="PIE32208.1"/>
    <property type="molecule type" value="Genomic_DNA"/>
</dbReference>
<evidence type="ECO:0000256" key="6">
    <source>
        <dbReference type="ARBA" id="ARBA00023136"/>
    </source>
</evidence>
<keyword evidence="6 7" id="KW-0472">Membrane</keyword>
<protein>
    <submittedName>
        <fullName evidence="10">Thiol reductant ABC exporter subunit CydC</fullName>
    </submittedName>
</protein>
<keyword evidence="5 7" id="KW-1133">Transmembrane helix</keyword>
<dbReference type="GO" id="GO:0045454">
    <property type="term" value="P:cell redox homeostasis"/>
    <property type="evidence" value="ECO:0007669"/>
    <property type="project" value="InterPro"/>
</dbReference>
<dbReference type="SUPFAM" id="SSF90123">
    <property type="entry name" value="ABC transporter transmembrane region"/>
    <property type="match status" value="1"/>
</dbReference>
<dbReference type="AlphaFoldDB" id="A0A2G6K929"/>
<dbReference type="InterPro" id="IPR027417">
    <property type="entry name" value="P-loop_NTPase"/>
</dbReference>
<dbReference type="InterPro" id="IPR039421">
    <property type="entry name" value="Type_1_exporter"/>
</dbReference>
<dbReference type="GO" id="GO:0140359">
    <property type="term" value="F:ABC-type transporter activity"/>
    <property type="evidence" value="ECO:0007669"/>
    <property type="project" value="InterPro"/>
</dbReference>
<evidence type="ECO:0000259" key="8">
    <source>
        <dbReference type="PROSITE" id="PS50893"/>
    </source>
</evidence>
<feature type="transmembrane region" description="Helical" evidence="7">
    <location>
        <begin position="274"/>
        <end position="295"/>
    </location>
</feature>
<dbReference type="PANTHER" id="PTHR24221:SF653">
    <property type="entry name" value="TRANSPORT ATP-BINDING PROTEIN CYDC"/>
    <property type="match status" value="1"/>
</dbReference>
<dbReference type="InterPro" id="IPR003439">
    <property type="entry name" value="ABC_transporter-like_ATP-bd"/>
</dbReference>
<evidence type="ECO:0000256" key="1">
    <source>
        <dbReference type="ARBA" id="ARBA00004651"/>
    </source>
</evidence>
<evidence type="ECO:0000313" key="11">
    <source>
        <dbReference type="Proteomes" id="UP000230914"/>
    </source>
</evidence>
<sequence length="524" mass="54710">MSQVLTLLRRLSGEILHPTRRLTSAILLAASASISTVALLGLSGWLLSRASEHPPVMYLTAAAVAVRFFGITRGVGRYAERLSAHNLALQLQSALRIETYRKLARTSWIGRQSGDLLSRVTADVDAISDLVVRVIVPVASGVIVIAATVIVFAVFSPLSAVALAVSTLGAAGLAPWLARRWSRSTDAAAATTRGELAEAVHEISRCAPDLAVYDADTSQLDRIAEIDARLKAIDDRAAFVSGAAGALQVIASSLAVIGGLVIAGPAVASGQLRATMLAVIVLSPLALHEILTSFANAAQASTRTTASLARVIEVIDANPIGTGDRPPIDPADDPAIRLNEVTIGWPGDEPLAHRVTATVEGGTALAVTGRSGVGKSTLAATVLGVIPPVAGSVEVSGTVGYLAQDAHVFATSLAENVRIGCRDATDEEIRSALIRAGLNLDPDRVVGEYGATLSGGEVRRLALARLLVGEAQIYVLDEPTEHLDVATAEALLDDIFNAAADRPILVVTHDDQVKQRCDAELRLD</sequence>
<feature type="domain" description="ABC transporter" evidence="8">
    <location>
        <begin position="336"/>
        <end position="521"/>
    </location>
</feature>
<dbReference type="NCBIfam" id="TIGR02868">
    <property type="entry name" value="CydC"/>
    <property type="match status" value="1"/>
</dbReference>
<comment type="subcellular location">
    <subcellularLocation>
        <location evidence="1">Cell membrane</location>
        <topology evidence="1">Multi-pass membrane protein</topology>
    </subcellularLocation>
</comment>
<evidence type="ECO:0000259" key="9">
    <source>
        <dbReference type="PROSITE" id="PS50929"/>
    </source>
</evidence>
<evidence type="ECO:0000256" key="7">
    <source>
        <dbReference type="SAM" id="Phobius"/>
    </source>
</evidence>
<dbReference type="InterPro" id="IPR014223">
    <property type="entry name" value="ABC_CydC/D"/>
</dbReference>
<keyword evidence="2 7" id="KW-0812">Transmembrane</keyword>
<dbReference type="Gene3D" id="1.20.1560.10">
    <property type="entry name" value="ABC transporter type 1, transmembrane domain"/>
    <property type="match status" value="1"/>
</dbReference>
<proteinExistence type="predicted"/>
<evidence type="ECO:0000313" key="10">
    <source>
        <dbReference type="EMBL" id="PIE32208.1"/>
    </source>
</evidence>
<dbReference type="PROSITE" id="PS50929">
    <property type="entry name" value="ABC_TM1F"/>
    <property type="match status" value="1"/>
</dbReference>
<comment type="caution">
    <text evidence="10">The sequence shown here is derived from an EMBL/GenBank/DDBJ whole genome shotgun (WGS) entry which is preliminary data.</text>
</comment>
<keyword evidence="3" id="KW-0547">Nucleotide-binding</keyword>
<dbReference type="Pfam" id="PF00664">
    <property type="entry name" value="ABC_membrane"/>
    <property type="match status" value="1"/>
</dbReference>
<dbReference type="SUPFAM" id="SSF52540">
    <property type="entry name" value="P-loop containing nucleoside triphosphate hydrolases"/>
    <property type="match status" value="1"/>
</dbReference>
<keyword evidence="4" id="KW-0067">ATP-binding</keyword>